<dbReference type="Gene3D" id="3.40.50.410">
    <property type="entry name" value="von Willebrand factor, type A domain"/>
    <property type="match status" value="1"/>
</dbReference>
<sequence>MVAGLKALLLAASVVATASSATAQCRQALAMALDVSGSVDAREYRLQVDGLAAALLHPEVRDAFLALPDSPVRLSIFEWSGVGAQRELLGWTEVRDSADLSAIADQLRLTQRMEMPDATALGAAKVQGAATLRTQMDCQHWVLDISGDGKSNEGPAPQDVRLNDVTVNALVIGEPETGGRSSPGIGELSSYFNAYVIEGRGAFVETALGFQAYESAMVRKLKRELQVLILSAR</sequence>
<organism evidence="2 3">
    <name type="scientific">Thalassococcus lentus</name>
    <dbReference type="NCBI Taxonomy" id="1210524"/>
    <lineage>
        <taxon>Bacteria</taxon>
        <taxon>Pseudomonadati</taxon>
        <taxon>Pseudomonadota</taxon>
        <taxon>Alphaproteobacteria</taxon>
        <taxon>Rhodobacterales</taxon>
        <taxon>Roseobacteraceae</taxon>
        <taxon>Thalassococcus</taxon>
    </lineage>
</organism>
<name>A0ABT4XWX7_9RHOB</name>
<accession>A0ABT4XWX7</accession>
<dbReference type="InterPro" id="IPR010607">
    <property type="entry name" value="DUF1194"/>
</dbReference>
<evidence type="ECO:0000256" key="1">
    <source>
        <dbReference type="SAM" id="SignalP"/>
    </source>
</evidence>
<evidence type="ECO:0000313" key="3">
    <source>
        <dbReference type="Proteomes" id="UP001210720"/>
    </source>
</evidence>
<dbReference type="SUPFAM" id="SSF53300">
    <property type="entry name" value="vWA-like"/>
    <property type="match status" value="1"/>
</dbReference>
<dbReference type="Proteomes" id="UP001210720">
    <property type="component" value="Unassembled WGS sequence"/>
</dbReference>
<comment type="caution">
    <text evidence="2">The sequence shown here is derived from an EMBL/GenBank/DDBJ whole genome shotgun (WGS) entry which is preliminary data.</text>
</comment>
<dbReference type="EMBL" id="JAQIOY010000008">
    <property type="protein sequence ID" value="MDA7426350.1"/>
    <property type="molecule type" value="Genomic_DNA"/>
</dbReference>
<evidence type="ECO:0000313" key="2">
    <source>
        <dbReference type="EMBL" id="MDA7426350.1"/>
    </source>
</evidence>
<dbReference type="InterPro" id="IPR036465">
    <property type="entry name" value="vWFA_dom_sf"/>
</dbReference>
<keyword evidence="1" id="KW-0732">Signal</keyword>
<feature type="signal peptide" evidence="1">
    <location>
        <begin position="1"/>
        <end position="23"/>
    </location>
</feature>
<keyword evidence="3" id="KW-1185">Reference proteome</keyword>
<gene>
    <name evidence="2" type="ORF">PFY00_16560</name>
</gene>
<protein>
    <submittedName>
        <fullName evidence="2">DUF1194 domain-containing protein</fullName>
    </submittedName>
</protein>
<reference evidence="2 3" key="1">
    <citation type="submission" date="2023-01" db="EMBL/GenBank/DDBJ databases">
        <title>Thalassococcus onchidii sp. nov., isolated from a marine invertebrate from the South China Sea.</title>
        <authorList>
            <person name="Xu S."/>
            <person name="Liu Z."/>
            <person name="Xu Y."/>
        </authorList>
    </citation>
    <scope>NUCLEOTIDE SEQUENCE [LARGE SCALE GENOMIC DNA]</scope>
    <source>
        <strain evidence="2 3">KCTC 32084</strain>
    </source>
</reference>
<dbReference type="Pfam" id="PF06707">
    <property type="entry name" value="DUF1194"/>
    <property type="match status" value="1"/>
</dbReference>
<feature type="chain" id="PRO_5046940924" evidence="1">
    <location>
        <begin position="24"/>
        <end position="233"/>
    </location>
</feature>
<proteinExistence type="predicted"/>